<dbReference type="SUPFAM" id="SSF50182">
    <property type="entry name" value="Sm-like ribonucleoproteins"/>
    <property type="match status" value="1"/>
</dbReference>
<comment type="similarity">
    <text evidence="2">Belongs to the MscS (TC 1.A.23) family.</text>
</comment>
<dbReference type="Gene3D" id="2.30.30.60">
    <property type="match status" value="1"/>
</dbReference>
<dbReference type="GO" id="GO:0005886">
    <property type="term" value="C:plasma membrane"/>
    <property type="evidence" value="ECO:0007669"/>
    <property type="project" value="UniProtKB-SubCell"/>
</dbReference>
<evidence type="ECO:0000259" key="8">
    <source>
        <dbReference type="Pfam" id="PF00924"/>
    </source>
</evidence>
<dbReference type="PANTHER" id="PTHR30221:SF18">
    <property type="entry name" value="SLL0590 PROTEIN"/>
    <property type="match status" value="1"/>
</dbReference>
<dbReference type="OrthoDB" id="428547at2"/>
<evidence type="ECO:0000256" key="5">
    <source>
        <dbReference type="ARBA" id="ARBA00022989"/>
    </source>
</evidence>
<dbReference type="Gene3D" id="1.10.287.1260">
    <property type="match status" value="1"/>
</dbReference>
<feature type="transmembrane region" description="Helical" evidence="7">
    <location>
        <begin position="154"/>
        <end position="180"/>
    </location>
</feature>
<dbReference type="Pfam" id="PF21082">
    <property type="entry name" value="MS_channel_3rd"/>
    <property type="match status" value="1"/>
</dbReference>
<keyword evidence="3" id="KW-1003">Cell membrane</keyword>
<dbReference type="Pfam" id="PF00924">
    <property type="entry name" value="MS_channel_2nd"/>
    <property type="match status" value="1"/>
</dbReference>
<dbReference type="InterPro" id="IPR011066">
    <property type="entry name" value="MscS_channel_C_sf"/>
</dbReference>
<dbReference type="InterPro" id="IPR049278">
    <property type="entry name" value="MS_channel_C"/>
</dbReference>
<feature type="transmembrane region" description="Helical" evidence="7">
    <location>
        <begin position="349"/>
        <end position="375"/>
    </location>
</feature>
<dbReference type="PANTHER" id="PTHR30221">
    <property type="entry name" value="SMALL-CONDUCTANCE MECHANOSENSITIVE CHANNEL"/>
    <property type="match status" value="1"/>
</dbReference>
<comment type="subcellular location">
    <subcellularLocation>
        <location evidence="1">Cell membrane</location>
        <topology evidence="1">Multi-pass membrane protein</topology>
    </subcellularLocation>
</comment>
<dbReference type="eggNOG" id="COG0668">
    <property type="taxonomic scope" value="Bacteria"/>
</dbReference>
<evidence type="ECO:0000256" key="4">
    <source>
        <dbReference type="ARBA" id="ARBA00022692"/>
    </source>
</evidence>
<proteinExistence type="inferred from homology"/>
<keyword evidence="4 7" id="KW-0812">Transmembrane</keyword>
<keyword evidence="11" id="KW-1185">Reference proteome</keyword>
<dbReference type="EMBL" id="CP001291">
    <property type="protein sequence ID" value="ACK72813.1"/>
    <property type="molecule type" value="Genomic_DNA"/>
</dbReference>
<evidence type="ECO:0000259" key="9">
    <source>
        <dbReference type="Pfam" id="PF21082"/>
    </source>
</evidence>
<keyword evidence="5 7" id="KW-1133">Transmembrane helix</keyword>
<feature type="transmembrane region" description="Helical" evidence="7">
    <location>
        <begin position="319"/>
        <end position="337"/>
    </location>
</feature>
<dbReference type="HOGENOM" id="CLU_032048_1_0_3"/>
<evidence type="ECO:0000256" key="1">
    <source>
        <dbReference type="ARBA" id="ARBA00004651"/>
    </source>
</evidence>
<protein>
    <submittedName>
        <fullName evidence="10">MscS Mechanosensitive ion channel</fullName>
    </submittedName>
</protein>
<dbReference type="KEGG" id="cyc:PCC7424_4449"/>
<feature type="domain" description="Mechanosensitive ion channel MscS C-terminal" evidence="9">
    <location>
        <begin position="440"/>
        <end position="529"/>
    </location>
</feature>
<reference evidence="11" key="1">
    <citation type="journal article" date="2011" name="MBio">
        <title>Novel metabolic attributes of the genus Cyanothece, comprising a group of unicellular nitrogen-fixing Cyanobacteria.</title>
        <authorList>
            <person name="Bandyopadhyay A."/>
            <person name="Elvitigala T."/>
            <person name="Welsh E."/>
            <person name="Stockel J."/>
            <person name="Liberton M."/>
            <person name="Min H."/>
            <person name="Sherman L.A."/>
            <person name="Pakrasi H.B."/>
        </authorList>
    </citation>
    <scope>NUCLEOTIDE SEQUENCE [LARGE SCALE GENOMIC DNA]</scope>
    <source>
        <strain evidence="11">PCC 7424</strain>
    </source>
</reference>
<evidence type="ECO:0000313" key="11">
    <source>
        <dbReference type="Proteomes" id="UP000002384"/>
    </source>
</evidence>
<dbReference type="RefSeq" id="WP_015956397.1">
    <property type="nucleotide sequence ID" value="NC_011729.1"/>
</dbReference>
<dbReference type="Proteomes" id="UP000002384">
    <property type="component" value="Chromosome"/>
</dbReference>
<dbReference type="SUPFAM" id="SSF82689">
    <property type="entry name" value="Mechanosensitive channel protein MscS (YggB), C-terminal domain"/>
    <property type="match status" value="1"/>
</dbReference>
<evidence type="ECO:0000256" key="3">
    <source>
        <dbReference type="ARBA" id="ARBA00022475"/>
    </source>
</evidence>
<dbReference type="STRING" id="65393.PCC7424_4449"/>
<dbReference type="InterPro" id="IPR010920">
    <property type="entry name" value="LSM_dom_sf"/>
</dbReference>
<feature type="transmembrane region" description="Helical" evidence="7">
    <location>
        <begin position="270"/>
        <end position="288"/>
    </location>
</feature>
<organism evidence="10 11">
    <name type="scientific">Gloeothece citriformis (strain PCC 7424)</name>
    <name type="common">Cyanothece sp. (strain PCC 7424)</name>
    <dbReference type="NCBI Taxonomy" id="65393"/>
    <lineage>
        <taxon>Bacteria</taxon>
        <taxon>Bacillati</taxon>
        <taxon>Cyanobacteriota</taxon>
        <taxon>Cyanophyceae</taxon>
        <taxon>Oscillatoriophycideae</taxon>
        <taxon>Chroococcales</taxon>
        <taxon>Aphanothecaceae</taxon>
        <taxon>Gloeothece</taxon>
        <taxon>Gloeothece citriformis</taxon>
    </lineage>
</organism>
<keyword evidence="6 7" id="KW-0472">Membrane</keyword>
<dbReference type="AlphaFoldDB" id="B7K944"/>
<feature type="domain" description="Mechanosensitive ion channel MscS" evidence="8">
    <location>
        <begin position="362"/>
        <end position="427"/>
    </location>
</feature>
<evidence type="ECO:0000256" key="6">
    <source>
        <dbReference type="ARBA" id="ARBA00023136"/>
    </source>
</evidence>
<evidence type="ECO:0000313" key="10">
    <source>
        <dbReference type="EMBL" id="ACK72813.1"/>
    </source>
</evidence>
<feature type="transmembrane region" description="Helical" evidence="7">
    <location>
        <begin position="217"/>
        <end position="239"/>
    </location>
</feature>
<dbReference type="InterPro" id="IPR023408">
    <property type="entry name" value="MscS_beta-dom_sf"/>
</dbReference>
<evidence type="ECO:0000256" key="7">
    <source>
        <dbReference type="SAM" id="Phobius"/>
    </source>
</evidence>
<gene>
    <name evidence="10" type="ordered locus">PCC7424_4449</name>
</gene>
<dbReference type="InterPro" id="IPR006685">
    <property type="entry name" value="MscS_channel_2nd"/>
</dbReference>
<sequence length="546" mass="61574">MKKILKTLIISFFISCFLVITVPVVVAQKSPSPQGSPSPNQPQSAPIILGDKTLFLIQAPQSGLSVPRRAQVINRDLEKFANDQALPLEDLEIYEGDNDGIPLTSINAGNIVLMKVSNQDAEIAGKPRGKLAQEYFEKIQVALIRYRQERSTEYLLWATFRSFIATVILLIVFIIINNIFARIYQKLKAWEETYIRAVRLGNLELIRANQLDNIITGLIRVIHGAIILLLLLAYLTFVLKQFPWTRRLAKIFQGYLAETLSRGWQAFVDYGPNLLTIILVTIVTYFILRLTKPFFQQLGEGSISLPGFYPEWAEPTYRLVSFLIIALAAVVAFPFLPGFESPAFQGITVFLGILFSLGSSSVVSNLVSGSVLIYTRAFRMGDHVKIGSTYGKVLEKTLLVTRVLTPQNVVVSIPNAQISTSAIENYSFAYRDLNKPYILKTSVYLGYEVSWQEAYIALREAAKQTKGMLSSPEPFILQEQLNEVYVTYIVNVYVDEAYFQDKTLREYEQARSQLHENIRNCCIKAGITIFAPRYEADPTKYGPVKD</sequence>
<dbReference type="Gene3D" id="3.30.70.100">
    <property type="match status" value="1"/>
</dbReference>
<accession>B7K944</accession>
<name>B7K944_GLOC7</name>
<evidence type="ECO:0000256" key="2">
    <source>
        <dbReference type="ARBA" id="ARBA00008017"/>
    </source>
</evidence>
<dbReference type="GO" id="GO:0008381">
    <property type="term" value="F:mechanosensitive monoatomic ion channel activity"/>
    <property type="evidence" value="ECO:0007669"/>
    <property type="project" value="InterPro"/>
</dbReference>
<dbReference type="InterPro" id="IPR045275">
    <property type="entry name" value="MscS_archaea/bacteria_type"/>
</dbReference>